<keyword evidence="2" id="KW-0813">Transport</keyword>
<dbReference type="Gene3D" id="3.30.70.1430">
    <property type="entry name" value="Multidrug efflux transporter AcrB pore domain"/>
    <property type="match status" value="2"/>
</dbReference>
<comment type="caution">
    <text evidence="9">The sequence shown here is derived from an EMBL/GenBank/DDBJ whole genome shotgun (WGS) entry which is preliminary data.</text>
</comment>
<evidence type="ECO:0000313" key="10">
    <source>
        <dbReference type="Proteomes" id="UP000534870"/>
    </source>
</evidence>
<evidence type="ECO:0000256" key="1">
    <source>
        <dbReference type="ARBA" id="ARBA00004429"/>
    </source>
</evidence>
<dbReference type="Gene3D" id="1.20.1640.10">
    <property type="entry name" value="Multidrug efflux transporter AcrB transmembrane domain"/>
    <property type="match status" value="2"/>
</dbReference>
<accession>A0A7Y7IU32</accession>
<feature type="transmembrane region" description="Helical" evidence="8">
    <location>
        <begin position="442"/>
        <end position="462"/>
    </location>
</feature>
<dbReference type="PRINTS" id="PR00702">
    <property type="entry name" value="ACRIFLAVINRP"/>
</dbReference>
<feature type="transmembrane region" description="Helical" evidence="8">
    <location>
        <begin position="474"/>
        <end position="501"/>
    </location>
</feature>
<evidence type="ECO:0000256" key="3">
    <source>
        <dbReference type="ARBA" id="ARBA00022475"/>
    </source>
</evidence>
<evidence type="ECO:0000256" key="5">
    <source>
        <dbReference type="ARBA" id="ARBA00022692"/>
    </source>
</evidence>
<evidence type="ECO:0000256" key="4">
    <source>
        <dbReference type="ARBA" id="ARBA00022519"/>
    </source>
</evidence>
<dbReference type="Gene3D" id="3.30.70.1320">
    <property type="entry name" value="Multidrug efflux transporter AcrB pore domain like"/>
    <property type="match status" value="1"/>
</dbReference>
<dbReference type="RefSeq" id="WP_176638893.1">
    <property type="nucleotide sequence ID" value="NZ_JABXXP010000017.1"/>
</dbReference>
<dbReference type="SUPFAM" id="SSF82714">
    <property type="entry name" value="Multidrug efflux transporter AcrB TolC docking domain, DN and DC subdomains"/>
    <property type="match status" value="2"/>
</dbReference>
<dbReference type="PANTHER" id="PTHR32063">
    <property type="match status" value="1"/>
</dbReference>
<feature type="transmembrane region" description="Helical" evidence="8">
    <location>
        <begin position="911"/>
        <end position="937"/>
    </location>
</feature>
<evidence type="ECO:0000313" key="9">
    <source>
        <dbReference type="EMBL" id="NVN10108.1"/>
    </source>
</evidence>
<dbReference type="Proteomes" id="UP000534870">
    <property type="component" value="Unassembled WGS sequence"/>
</dbReference>
<sequence length="1049" mass="110687">MTGRDAGPGPSGGLSGPFIRHPVATMMLMIGLLLVGMVSYVRLPIASLPNVSVATFLVTAQMSGADAQTNAQAVTTPLEAQFGQIAGLTQMTSASASGYAQITLQFGLGRSPNLIASDVQAAIIAAEAALPKALAQPPIYRKTNPAQTPVLIYGLTSDVLPLTSVSDYANTILAQRLSQVPGVGLVTVGGQQTPAMHLEVNPQQLAALGLTLDDIRNGAIAGTTDLSKGGLLGPEKAWAIQTNDQIRQQVDYDDMVVAYHAGAPVHLRDIGYARIGPVNPALAGWFDHQRAVILNILLAPGANVIETVDRIKAEMPRLRAALPPSINVAVVSDRTQTIRASVQDVQDTLLITIGLVVVTIFVFLRSVWATLIPGIVVPLSIVGTFAVMDVLGYSLDNLSLMGLSIAVGFVVDDAIVMIENISRYLEEGQTPLRAALLGAGEIGFTIFSISVSLVAVFIPLFMMGGVVGKMLQEFAVTVAVSIGVSVFVSLTLTPVMCALFLRPENHAPGAHGRLYNATEHAFEGLVRLYGRGLDVVLRHQGATLLSLFAAIGLTGYLYGAIPKGFFPEQDTGLIMAITQGASDISPDGLGRRQTMLTDIILKDPAVESVASYIGPGPSNAAPNQGRMFIALKPLAKRGPDGGAQQVIARLDRQVADVQGIKLFMQPAQDLAIGTRVSKSQYQFTMVDVDPQELALWSGRLVASLRHYPGITGVTGDAVAGGPQLALTIDRKAIAALGLQVKDVDQALYNAFGERIATKLYTELGQYPVIVEVAPEFRRGPEALGHIYLRTPTGAIVPLRQIATVTTRAAPLVINHQGQFPSVTVSFNLKQGVSIGTAVTAVQQTVRALHLPPTVQTAFQGNAQAYQTALAGQLPLIGVALVAVYLVLGMLYESWIHPITILSTLPSAGLGALLTLELVGMPLDVIGIIGIILLIGIVKKNGIMMVDFALQAEREGKTAHDAVREACLLRFRPILMTTLCAILGGVPLILASGIGAQLRQPLGYTIVGGLIVSQVLTLFTTPVVYLAMGRLSHRAARMRGAGAVLPEAAE</sequence>
<feature type="transmembrane region" description="Helical" evidence="8">
    <location>
        <begin position="1001"/>
        <end position="1027"/>
    </location>
</feature>
<comment type="subcellular location">
    <subcellularLocation>
        <location evidence="1">Cell inner membrane</location>
        <topology evidence="1">Multi-pass membrane protein</topology>
    </subcellularLocation>
</comment>
<dbReference type="Gene3D" id="3.30.2090.10">
    <property type="entry name" value="Multidrug efflux transporter AcrB TolC docking domain, DN and DC subdomains"/>
    <property type="match status" value="2"/>
</dbReference>
<dbReference type="Pfam" id="PF00873">
    <property type="entry name" value="ACR_tran"/>
    <property type="match status" value="1"/>
</dbReference>
<dbReference type="GO" id="GO:0042910">
    <property type="term" value="F:xenobiotic transmembrane transporter activity"/>
    <property type="evidence" value="ECO:0007669"/>
    <property type="project" value="TreeGrafter"/>
</dbReference>
<keyword evidence="3" id="KW-1003">Cell membrane</keyword>
<dbReference type="SUPFAM" id="SSF82693">
    <property type="entry name" value="Multidrug efflux transporter AcrB pore domain, PN1, PN2, PC1 and PC2 subdomains"/>
    <property type="match status" value="3"/>
</dbReference>
<keyword evidence="7 8" id="KW-0472">Membrane</keyword>
<evidence type="ECO:0000256" key="6">
    <source>
        <dbReference type="ARBA" id="ARBA00022989"/>
    </source>
</evidence>
<name>A0A7Y7IU32_9PROT</name>
<evidence type="ECO:0000256" key="8">
    <source>
        <dbReference type="SAM" id="Phobius"/>
    </source>
</evidence>
<feature type="transmembrane region" description="Helical" evidence="8">
    <location>
        <begin position="873"/>
        <end position="891"/>
    </location>
</feature>
<dbReference type="InterPro" id="IPR001036">
    <property type="entry name" value="Acrflvin-R"/>
</dbReference>
<dbReference type="AlphaFoldDB" id="A0A7Y7IU32"/>
<dbReference type="GO" id="GO:0005886">
    <property type="term" value="C:plasma membrane"/>
    <property type="evidence" value="ECO:0007669"/>
    <property type="project" value="UniProtKB-SubCell"/>
</dbReference>
<reference evidence="9 10" key="1">
    <citation type="submission" date="2020-06" db="EMBL/GenBank/DDBJ databases">
        <title>Description of novel acetic acid bacteria.</title>
        <authorList>
            <person name="Sombolestani A."/>
        </authorList>
    </citation>
    <scope>NUCLEOTIDE SEQUENCE [LARGE SCALE GENOMIC DNA]</scope>
    <source>
        <strain evidence="9 10">LMG 31431</strain>
    </source>
</reference>
<evidence type="ECO:0000256" key="2">
    <source>
        <dbReference type="ARBA" id="ARBA00022448"/>
    </source>
</evidence>
<protein>
    <submittedName>
        <fullName evidence="9">Efflux RND transporter permease subunit</fullName>
    </submittedName>
</protein>
<feature type="transmembrane region" description="Helical" evidence="8">
    <location>
        <begin position="374"/>
        <end position="393"/>
    </location>
</feature>
<proteinExistence type="predicted"/>
<keyword evidence="6 8" id="KW-1133">Transmembrane helix</keyword>
<keyword evidence="5 8" id="KW-0812">Transmembrane</keyword>
<gene>
    <name evidence="9" type="ORF">HUK84_02920</name>
</gene>
<feature type="transmembrane region" description="Helical" evidence="8">
    <location>
        <begin position="349"/>
        <end position="368"/>
    </location>
</feature>
<feature type="transmembrane region" description="Helical" evidence="8">
    <location>
        <begin position="973"/>
        <end position="995"/>
    </location>
</feature>
<dbReference type="EMBL" id="JABXXP010000017">
    <property type="protein sequence ID" value="NVN10108.1"/>
    <property type="molecule type" value="Genomic_DNA"/>
</dbReference>
<keyword evidence="4" id="KW-0997">Cell inner membrane</keyword>
<dbReference type="PANTHER" id="PTHR32063:SF21">
    <property type="entry name" value="MULTIDRUG RESISTANCE PROTEIN MDTB"/>
    <property type="match status" value="1"/>
</dbReference>
<feature type="transmembrane region" description="Helical" evidence="8">
    <location>
        <begin position="541"/>
        <end position="561"/>
    </location>
</feature>
<dbReference type="InterPro" id="IPR027463">
    <property type="entry name" value="AcrB_DN_DC_subdom"/>
</dbReference>
<dbReference type="SUPFAM" id="SSF82866">
    <property type="entry name" value="Multidrug efflux transporter AcrB transmembrane domain"/>
    <property type="match status" value="2"/>
</dbReference>
<organism evidence="9 10">
    <name type="scientific">Nguyenibacter vanlangensis</name>
    <dbReference type="NCBI Taxonomy" id="1216886"/>
    <lineage>
        <taxon>Bacteria</taxon>
        <taxon>Pseudomonadati</taxon>
        <taxon>Pseudomonadota</taxon>
        <taxon>Alphaproteobacteria</taxon>
        <taxon>Acetobacterales</taxon>
        <taxon>Acetobacteraceae</taxon>
        <taxon>Nguyenibacter</taxon>
    </lineage>
</organism>
<dbReference type="FunFam" id="1.20.1640.10:FF:000001">
    <property type="entry name" value="Efflux pump membrane transporter"/>
    <property type="match status" value="1"/>
</dbReference>
<evidence type="ECO:0000256" key="7">
    <source>
        <dbReference type="ARBA" id="ARBA00023136"/>
    </source>
</evidence>
<dbReference type="Gene3D" id="3.30.70.1440">
    <property type="entry name" value="Multidrug efflux transporter AcrB pore domain"/>
    <property type="match status" value="1"/>
</dbReference>